<dbReference type="GO" id="GO:0000076">
    <property type="term" value="P:DNA replication checkpoint signaling"/>
    <property type="evidence" value="ECO:0007669"/>
    <property type="project" value="TreeGrafter"/>
</dbReference>
<proteinExistence type="predicted"/>
<protein>
    <submittedName>
        <fullName evidence="3">Rad9</fullName>
    </submittedName>
</protein>
<dbReference type="PANTHER" id="PTHR15237:SF0">
    <property type="entry name" value="CELL CYCLE CHECKPOINT CONTROL PROTEIN"/>
    <property type="match status" value="1"/>
</dbReference>
<dbReference type="Proteomes" id="UP000887574">
    <property type="component" value="Unplaced"/>
</dbReference>
<dbReference type="AlphaFoldDB" id="A0A915DQJ7"/>
<name>A0A915DQJ7_9BILA</name>
<evidence type="ECO:0000256" key="1">
    <source>
        <dbReference type="SAM" id="MobiDB-lite"/>
    </source>
</evidence>
<feature type="region of interest" description="Disordered" evidence="1">
    <location>
        <begin position="319"/>
        <end position="338"/>
    </location>
</feature>
<evidence type="ECO:0000313" key="2">
    <source>
        <dbReference type="Proteomes" id="UP000887574"/>
    </source>
</evidence>
<dbReference type="GO" id="GO:0071479">
    <property type="term" value="P:cellular response to ionizing radiation"/>
    <property type="evidence" value="ECO:0007669"/>
    <property type="project" value="TreeGrafter"/>
</dbReference>
<feature type="region of interest" description="Disordered" evidence="1">
    <location>
        <begin position="355"/>
        <end position="410"/>
    </location>
</feature>
<feature type="compositionally biased region" description="Polar residues" evidence="1">
    <location>
        <begin position="373"/>
        <end position="382"/>
    </location>
</feature>
<dbReference type="InterPro" id="IPR046938">
    <property type="entry name" value="DNA_clamp_sf"/>
</dbReference>
<evidence type="ECO:0000313" key="3">
    <source>
        <dbReference type="WBParaSite" id="jg22591"/>
    </source>
</evidence>
<organism evidence="2 3">
    <name type="scientific">Ditylenchus dipsaci</name>
    <dbReference type="NCBI Taxonomy" id="166011"/>
    <lineage>
        <taxon>Eukaryota</taxon>
        <taxon>Metazoa</taxon>
        <taxon>Ecdysozoa</taxon>
        <taxon>Nematoda</taxon>
        <taxon>Chromadorea</taxon>
        <taxon>Rhabditida</taxon>
        <taxon>Tylenchina</taxon>
        <taxon>Tylenchomorpha</taxon>
        <taxon>Sphaerularioidea</taxon>
        <taxon>Anguinidae</taxon>
        <taxon>Anguininae</taxon>
        <taxon>Ditylenchus</taxon>
    </lineage>
</organism>
<dbReference type="InterPro" id="IPR007268">
    <property type="entry name" value="Rad9/Ddc1"/>
</dbReference>
<dbReference type="WBParaSite" id="jg22591">
    <property type="protein sequence ID" value="jg22591"/>
    <property type="gene ID" value="jg22591"/>
</dbReference>
<keyword evidence="2" id="KW-1185">Reference proteome</keyword>
<dbReference type="GO" id="GO:0031573">
    <property type="term" value="P:mitotic intra-S DNA damage checkpoint signaling"/>
    <property type="evidence" value="ECO:0007669"/>
    <property type="project" value="TreeGrafter"/>
</dbReference>
<dbReference type="Gene3D" id="3.70.10.10">
    <property type="match status" value="1"/>
</dbReference>
<dbReference type="SUPFAM" id="SSF55979">
    <property type="entry name" value="DNA clamp"/>
    <property type="match status" value="1"/>
</dbReference>
<dbReference type="PANTHER" id="PTHR15237">
    <property type="entry name" value="DNA REPAIR PROTEIN RAD9"/>
    <property type="match status" value="1"/>
</dbReference>
<accession>A0A915DQJ7</accession>
<dbReference type="Pfam" id="PF04139">
    <property type="entry name" value="Rad9"/>
    <property type="match status" value="1"/>
</dbReference>
<reference evidence="3" key="1">
    <citation type="submission" date="2022-11" db="UniProtKB">
        <authorList>
            <consortium name="WormBaseParasite"/>
        </authorList>
    </citation>
    <scope>IDENTIFICATION</scope>
</reference>
<sequence>MSSTVHFSEDLENSQDLGTVASVVEQVDDVMKNNRLDDVALDNAASFMIESNLNIFGNAILTMSKFSDQLHMEPTTDGLCLKSINSGKSAYATISLTKDFFTELDVGHIHKDDYNLIRISMKSALAVFRHSLIHQASSSNSKLSCVIQINPRSDYMIFKIGQVYSISKCYVIQLRDCNDTYSGSKILLDILTLVGSDSDVLKFVATPDKFTIERFIALEQDRTIKRKTAAQLDLESVYMYNISRSTEVAINVKELKAVLAFAGGCQMAVTLHFEQPERPVIVTFEDNVEFSAEFVISTFDCGTTMRLGDEVENQNLEMNAGQSQAEASQPRSRVSARRQSGSVLSVQNVLTSQHLSQPLPSSARFGRPVSEARSPQVTQSLERNGLTIADWETPPRQHKKPQAGVFDLDQKTPNSVDYAKRTVLCTESP</sequence>
<dbReference type="GO" id="GO:0030896">
    <property type="term" value="C:checkpoint clamp complex"/>
    <property type="evidence" value="ECO:0007669"/>
    <property type="project" value="InterPro"/>
</dbReference>
<dbReference type="GO" id="GO:0006281">
    <property type="term" value="P:DNA repair"/>
    <property type="evidence" value="ECO:0007669"/>
    <property type="project" value="TreeGrafter"/>
</dbReference>